<proteinExistence type="predicted"/>
<sequence>MIFTCLFPGIPTSPVGVLGAVLLFKKAVLLFWIVSAGLPAASYMAFGAGVTVISSPSGVLDRSIPKV</sequence>
<dbReference type="EMBL" id="FAXC01000025">
    <property type="protein sequence ID" value="CUV08214.1"/>
    <property type="molecule type" value="Genomic_DNA"/>
</dbReference>
<organism evidence="2">
    <name type="scientific">hydrothermal vent metagenome</name>
    <dbReference type="NCBI Taxonomy" id="652676"/>
    <lineage>
        <taxon>unclassified sequences</taxon>
        <taxon>metagenomes</taxon>
        <taxon>ecological metagenomes</taxon>
    </lineage>
</organism>
<name>A0A160VGU5_9ZZZZ</name>
<protein>
    <submittedName>
        <fullName evidence="2">Uncharacterized protein</fullName>
    </submittedName>
</protein>
<evidence type="ECO:0000256" key="1">
    <source>
        <dbReference type="SAM" id="Phobius"/>
    </source>
</evidence>
<evidence type="ECO:0000313" key="2">
    <source>
        <dbReference type="EMBL" id="CUV08214.1"/>
    </source>
</evidence>
<reference evidence="2" key="1">
    <citation type="submission" date="2015-10" db="EMBL/GenBank/DDBJ databases">
        <authorList>
            <person name="Gilbert D.G."/>
        </authorList>
    </citation>
    <scope>NUCLEOTIDE SEQUENCE</scope>
</reference>
<keyword evidence="1" id="KW-1133">Transmembrane helix</keyword>
<feature type="transmembrane region" description="Helical" evidence="1">
    <location>
        <begin position="29"/>
        <end position="53"/>
    </location>
</feature>
<dbReference type="AlphaFoldDB" id="A0A160VGU5"/>
<gene>
    <name evidence="2" type="ORF">MGWOODY_Mmi241</name>
</gene>
<keyword evidence="1" id="KW-0812">Transmembrane</keyword>
<accession>A0A160VGU5</accession>
<keyword evidence="1" id="KW-0472">Membrane</keyword>